<dbReference type="EMBL" id="JAMZEB010000002">
    <property type="protein sequence ID" value="MCP2361293.1"/>
    <property type="molecule type" value="Genomic_DNA"/>
</dbReference>
<dbReference type="Proteomes" id="UP001139648">
    <property type="component" value="Unassembled WGS sequence"/>
</dbReference>
<sequence>MTVASCGAQPSAPARYTASMTVLEGGGHGPQLCNVVMESNPPQCEGPDVVGLDWGKVAHESLNGVKWGRYRLVGTWDGTRLTLTEPPGEPVEEPDKGDRFASPCPEPEGGWRPADPARATEQTMKDALARARSAQDYAGSWLDRFTPEPEHPEEQMEMDAHNYVLNLRFTGDLAARESWIREVWGGALCLSGAERTEAELRAVQRDLEDELGKQGAEIISVGADELANLVRVSAWVATDELRQRLEDEHGADVISLEGVLKPVG</sequence>
<proteinExistence type="predicted"/>
<comment type="caution">
    <text evidence="2">The sequence shown here is derived from an EMBL/GenBank/DDBJ whole genome shotgun (WGS) entry which is preliminary data.</text>
</comment>
<gene>
    <name evidence="2" type="ORF">HD597_008313</name>
</gene>
<evidence type="ECO:0000313" key="3">
    <source>
        <dbReference type="Proteomes" id="UP001139648"/>
    </source>
</evidence>
<protein>
    <submittedName>
        <fullName evidence="2">Uncharacterized protein</fullName>
    </submittedName>
</protein>
<keyword evidence="3" id="KW-1185">Reference proteome</keyword>
<reference evidence="2" key="1">
    <citation type="submission" date="2022-06" db="EMBL/GenBank/DDBJ databases">
        <title>Sequencing the genomes of 1000 actinobacteria strains.</title>
        <authorList>
            <person name="Klenk H.-P."/>
        </authorList>
    </citation>
    <scope>NUCLEOTIDE SEQUENCE</scope>
    <source>
        <strain evidence="2">DSM 46694</strain>
    </source>
</reference>
<evidence type="ECO:0000256" key="1">
    <source>
        <dbReference type="SAM" id="MobiDB-lite"/>
    </source>
</evidence>
<evidence type="ECO:0000313" key="2">
    <source>
        <dbReference type="EMBL" id="MCP2361293.1"/>
    </source>
</evidence>
<dbReference type="RefSeq" id="WP_253750108.1">
    <property type="nucleotide sequence ID" value="NZ_BAABKA010000002.1"/>
</dbReference>
<accession>A0A9X2GUY0</accession>
<feature type="region of interest" description="Disordered" evidence="1">
    <location>
        <begin position="81"/>
        <end position="116"/>
    </location>
</feature>
<dbReference type="AlphaFoldDB" id="A0A9X2GUY0"/>
<name>A0A9X2GUY0_9ACTN</name>
<organism evidence="2 3">
    <name type="scientific">Nonomuraea thailandensis</name>
    <dbReference type="NCBI Taxonomy" id="1188745"/>
    <lineage>
        <taxon>Bacteria</taxon>
        <taxon>Bacillati</taxon>
        <taxon>Actinomycetota</taxon>
        <taxon>Actinomycetes</taxon>
        <taxon>Streptosporangiales</taxon>
        <taxon>Streptosporangiaceae</taxon>
        <taxon>Nonomuraea</taxon>
    </lineage>
</organism>